<evidence type="ECO:0000256" key="1">
    <source>
        <dbReference type="SAM" id="MobiDB-lite"/>
    </source>
</evidence>
<dbReference type="Proteomes" id="UP000007802">
    <property type="component" value="Unassembled WGS sequence"/>
</dbReference>
<evidence type="ECO:0000313" key="2">
    <source>
        <dbReference type="EMBL" id="KMW69396.1"/>
    </source>
</evidence>
<feature type="region of interest" description="Disordered" evidence="1">
    <location>
        <begin position="19"/>
        <end position="68"/>
    </location>
</feature>
<name>A0A0J9ETH9_AJEDA</name>
<protein>
    <submittedName>
        <fullName evidence="2">Uncharacterized protein</fullName>
    </submittedName>
</protein>
<proteinExistence type="predicted"/>
<reference evidence="2" key="1">
    <citation type="submission" date="2010-03" db="EMBL/GenBank/DDBJ databases">
        <title>Annotation of Blastomyces dermatitidis strain ATCC 18188.</title>
        <authorList>
            <consortium name="The Broad Institute Genome Sequencing Platform"/>
            <consortium name="Broad Institute Genome Sequencing Center for Infectious Disease."/>
            <person name="Cuomo C."/>
            <person name="Klein B."/>
            <person name="Sullivan T."/>
            <person name="Heitman J."/>
            <person name="Young S."/>
            <person name="Zeng Q."/>
            <person name="Gargeya S."/>
            <person name="Alvarado L."/>
            <person name="Berlin A.M."/>
            <person name="Chapman S.B."/>
            <person name="Chen Z."/>
            <person name="Freedman E."/>
            <person name="Gellesch M."/>
            <person name="Goldberg J."/>
            <person name="Griggs A."/>
            <person name="Gujja S."/>
            <person name="Heilman E."/>
            <person name="Heiman D."/>
            <person name="Howarth C."/>
            <person name="Mehta T."/>
            <person name="Neiman D."/>
            <person name="Pearson M."/>
            <person name="Roberts A."/>
            <person name="Saif S."/>
            <person name="Shea T."/>
            <person name="Shenoy N."/>
            <person name="Sisk P."/>
            <person name="Stolte C."/>
            <person name="Sykes S."/>
            <person name="White J."/>
            <person name="Yandava C."/>
            <person name="Haas B."/>
            <person name="Nusbaum C."/>
            <person name="Birren B."/>
        </authorList>
    </citation>
    <scope>NUCLEOTIDE SEQUENCE</scope>
    <source>
        <strain evidence="2">ATCC 18188</strain>
    </source>
</reference>
<accession>A0A0J9ETH9</accession>
<feature type="compositionally biased region" description="Low complexity" evidence="1">
    <location>
        <begin position="20"/>
        <end position="34"/>
    </location>
</feature>
<dbReference type="EMBL" id="GG749914">
    <property type="protein sequence ID" value="KMW69396.1"/>
    <property type="molecule type" value="Genomic_DNA"/>
</dbReference>
<gene>
    <name evidence="2" type="ORF">BDDG_13545</name>
</gene>
<organism evidence="2">
    <name type="scientific">Ajellomyces dermatitidis (strain ATCC 18188 / CBS 674.68)</name>
    <name type="common">Blastomyces dermatitidis</name>
    <dbReference type="NCBI Taxonomy" id="653446"/>
    <lineage>
        <taxon>Eukaryota</taxon>
        <taxon>Fungi</taxon>
        <taxon>Dikarya</taxon>
        <taxon>Ascomycota</taxon>
        <taxon>Pezizomycotina</taxon>
        <taxon>Eurotiomycetes</taxon>
        <taxon>Eurotiomycetidae</taxon>
        <taxon>Onygenales</taxon>
        <taxon>Ajellomycetaceae</taxon>
        <taxon>Blastomyces</taxon>
    </lineage>
</organism>
<sequence length="68" mass="7589">MTPRRYDQRDNQIFRVIQLSSSSSPSQFKHSQPKPNKPHGIKPQSTDQSPGEGLGLKIKTSFASGLHE</sequence>
<dbReference type="AlphaFoldDB" id="A0A0J9ETH9"/>